<keyword evidence="3" id="KW-0808">Transferase</keyword>
<dbReference type="InterPro" id="IPR016181">
    <property type="entry name" value="Acyl_CoA_acyltransferase"/>
</dbReference>
<comment type="caution">
    <text evidence="3">The sequence shown here is derived from an EMBL/GenBank/DDBJ whole genome shotgun (WGS) entry which is preliminary data.</text>
</comment>
<dbReference type="eggNOG" id="COG0456">
    <property type="taxonomic scope" value="Bacteria"/>
</dbReference>
<feature type="region of interest" description="Disordered" evidence="1">
    <location>
        <begin position="192"/>
        <end position="221"/>
    </location>
</feature>
<organism evidence="3 4">
    <name type="scientific">Desulfococcus multivorans DSM 2059</name>
    <dbReference type="NCBI Taxonomy" id="1121405"/>
    <lineage>
        <taxon>Bacteria</taxon>
        <taxon>Pseudomonadati</taxon>
        <taxon>Thermodesulfobacteriota</taxon>
        <taxon>Desulfobacteria</taxon>
        <taxon>Desulfobacterales</taxon>
        <taxon>Desulfococcaceae</taxon>
        <taxon>Desulfococcus</taxon>
    </lineage>
</organism>
<evidence type="ECO:0000256" key="1">
    <source>
        <dbReference type="SAM" id="MobiDB-lite"/>
    </source>
</evidence>
<feature type="domain" description="N-acetyltransferase" evidence="2">
    <location>
        <begin position="35"/>
        <end position="182"/>
    </location>
</feature>
<dbReference type="GO" id="GO:0016747">
    <property type="term" value="F:acyltransferase activity, transferring groups other than amino-acyl groups"/>
    <property type="evidence" value="ECO:0007669"/>
    <property type="project" value="InterPro"/>
</dbReference>
<protein>
    <submittedName>
        <fullName evidence="3">GCN5-related N-acetyltransferase</fullName>
    </submittedName>
</protein>
<dbReference type="EMBL" id="ATHJ01000083">
    <property type="protein sequence ID" value="EPR40385.1"/>
    <property type="molecule type" value="Genomic_DNA"/>
</dbReference>
<evidence type="ECO:0000313" key="4">
    <source>
        <dbReference type="Proteomes" id="UP000014977"/>
    </source>
</evidence>
<dbReference type="CDD" id="cd04301">
    <property type="entry name" value="NAT_SF"/>
    <property type="match status" value="1"/>
</dbReference>
<reference evidence="3 4" key="1">
    <citation type="journal article" date="2013" name="Genome Announc.">
        <title>Draft genome sequences for three mercury-methylating, sulfate-reducing bacteria.</title>
        <authorList>
            <person name="Brown S.D."/>
            <person name="Hurt R.A.Jr."/>
            <person name="Gilmour C.C."/>
            <person name="Elias D.A."/>
        </authorList>
    </citation>
    <scope>NUCLEOTIDE SEQUENCE [LARGE SCALE GENOMIC DNA]</scope>
    <source>
        <strain evidence="3 4">DSM 2059</strain>
    </source>
</reference>
<dbReference type="Pfam" id="PF00583">
    <property type="entry name" value="Acetyltransf_1"/>
    <property type="match status" value="1"/>
</dbReference>
<gene>
    <name evidence="3" type="ORF">dsmv_0110</name>
</gene>
<evidence type="ECO:0000313" key="3">
    <source>
        <dbReference type="EMBL" id="EPR40385.1"/>
    </source>
</evidence>
<dbReference type="AlphaFoldDB" id="S7TUF3"/>
<sequence length="221" mass="25088">MGAMVTRCATRTFHGIISKRGVVGLSEGKEKRIVFRIREMEIDDLAPVYHLGEMLFKADEAPNMYRTWDAYEVVGLFHSDTEFCLVAEHEDRIAGFLLGTTIIKSRSAWKYGYLIWLGVHPDVQHHGVAEKLFQKFKELMIEQGIRMLLVDTAAENLAALRFFRKQGFGHPRQHIYLTLNLQAEIQRLKKRGGNMNGAKHEKKNGTRSVASAEIGKEIGSS</sequence>
<proteinExistence type="predicted"/>
<dbReference type="Gene3D" id="3.40.630.30">
    <property type="match status" value="1"/>
</dbReference>
<dbReference type="STRING" id="897.B2D07_04070"/>
<name>S7TUF3_DESML</name>
<dbReference type="SUPFAM" id="SSF55729">
    <property type="entry name" value="Acyl-CoA N-acyltransferases (Nat)"/>
    <property type="match status" value="1"/>
</dbReference>
<accession>S7TUF3</accession>
<dbReference type="InterPro" id="IPR000182">
    <property type="entry name" value="GNAT_dom"/>
</dbReference>
<dbReference type="Proteomes" id="UP000014977">
    <property type="component" value="Unassembled WGS sequence"/>
</dbReference>
<dbReference type="PROSITE" id="PS51186">
    <property type="entry name" value="GNAT"/>
    <property type="match status" value="1"/>
</dbReference>
<keyword evidence="4" id="KW-1185">Reference proteome</keyword>
<evidence type="ECO:0000259" key="2">
    <source>
        <dbReference type="PROSITE" id="PS51186"/>
    </source>
</evidence>